<evidence type="ECO:0000259" key="3">
    <source>
        <dbReference type="Pfam" id="PF13800"/>
    </source>
</evidence>
<evidence type="ECO:0000256" key="1">
    <source>
        <dbReference type="SAM" id="Phobius"/>
    </source>
</evidence>
<evidence type="ECO:0008006" key="6">
    <source>
        <dbReference type="Google" id="ProtNLM"/>
    </source>
</evidence>
<dbReference type="Pfam" id="PF13791">
    <property type="entry name" value="Sigma_reg_C"/>
    <property type="match status" value="1"/>
</dbReference>
<feature type="domain" description="Sigma factor regulator N-terminal" evidence="3">
    <location>
        <begin position="57"/>
        <end position="147"/>
    </location>
</feature>
<evidence type="ECO:0000313" key="5">
    <source>
        <dbReference type="Proteomes" id="UP000322139"/>
    </source>
</evidence>
<accession>A0A5D4RFU1</accession>
<keyword evidence="1" id="KW-0472">Membrane</keyword>
<sequence length="378" mass="43524">MSEDFKKKLEDYSNGLLSKEETEEVEKELDKMELYQSYLDSLMGSEEEPEKGPSLEKKLVKKGKWKARLQNAWTALSLLLLFLIVGWVTSAIFYSWGSPSRQDVYSDVIKAAVETTQPNITIGSTSMNGGVFTMDYEGELRKMIGRESETVVQFQTKFLFGFFTVDLPDSLSERPFFFYPENVVNYRIQDGFDQLEKLPEGTVSELYITFTDYMSTDEFLKKMEDKEMMPVWMAADTGRENERESNPIGPSEPFGFPYMGYGFRSDFKTVSKEEKKGLLGGYSAETSETESMKSYGDGEKREAEFLKALHLIEEYRGRTEHLHWQSKEELIAKIDYVEKNGVRLYGAVVTGPSKELLKLKEEDWVGSAKIGEKRLWNW</sequence>
<dbReference type="InterPro" id="IPR025672">
    <property type="entry name" value="Sigma_reg_C_dom"/>
</dbReference>
<dbReference type="Proteomes" id="UP000322139">
    <property type="component" value="Unassembled WGS sequence"/>
</dbReference>
<dbReference type="Pfam" id="PF13800">
    <property type="entry name" value="Sigma_reg_N"/>
    <property type="match status" value="1"/>
</dbReference>
<protein>
    <recommendedName>
        <fullName evidence="6">Anti-sigma factor</fullName>
    </recommendedName>
</protein>
<reference evidence="4 5" key="1">
    <citation type="submission" date="2019-08" db="EMBL/GenBank/DDBJ databases">
        <title>Bacillus genomes from the desert of Cuatro Cienegas, Coahuila.</title>
        <authorList>
            <person name="Olmedo-Alvarez G."/>
        </authorList>
    </citation>
    <scope>NUCLEOTIDE SEQUENCE [LARGE SCALE GENOMIC DNA]</scope>
    <source>
        <strain evidence="4 5">CH446_14T</strain>
    </source>
</reference>
<evidence type="ECO:0000313" key="4">
    <source>
        <dbReference type="EMBL" id="TYS48638.1"/>
    </source>
</evidence>
<keyword evidence="1" id="KW-0812">Transmembrane</keyword>
<feature type="transmembrane region" description="Helical" evidence="1">
    <location>
        <begin position="72"/>
        <end position="96"/>
    </location>
</feature>
<dbReference type="AlphaFoldDB" id="A0A5D4RFU1"/>
<comment type="caution">
    <text evidence="4">The sequence shown here is derived from an EMBL/GenBank/DDBJ whole genome shotgun (WGS) entry which is preliminary data.</text>
</comment>
<evidence type="ECO:0000259" key="2">
    <source>
        <dbReference type="Pfam" id="PF13791"/>
    </source>
</evidence>
<gene>
    <name evidence="4" type="ORF">FZD51_11025</name>
</gene>
<feature type="domain" description="Sigma factor regulator C-terminal" evidence="2">
    <location>
        <begin position="195"/>
        <end position="372"/>
    </location>
</feature>
<name>A0A5D4RFU1_9BACI</name>
<dbReference type="RefSeq" id="WP_148974810.1">
    <property type="nucleotide sequence ID" value="NZ_JBNIKU010000020.1"/>
</dbReference>
<keyword evidence="1" id="KW-1133">Transmembrane helix</keyword>
<organism evidence="4 5">
    <name type="scientific">Bacillus infantis</name>
    <dbReference type="NCBI Taxonomy" id="324767"/>
    <lineage>
        <taxon>Bacteria</taxon>
        <taxon>Bacillati</taxon>
        <taxon>Bacillota</taxon>
        <taxon>Bacilli</taxon>
        <taxon>Bacillales</taxon>
        <taxon>Bacillaceae</taxon>
        <taxon>Bacillus</taxon>
    </lineage>
</organism>
<dbReference type="EMBL" id="VTER01000005">
    <property type="protein sequence ID" value="TYS48638.1"/>
    <property type="molecule type" value="Genomic_DNA"/>
</dbReference>
<proteinExistence type="predicted"/>
<dbReference type="InterPro" id="IPR029101">
    <property type="entry name" value="Sigma_reg_N"/>
</dbReference>